<organism evidence="9 10">
    <name type="scientific">Bordetella trematum</name>
    <dbReference type="NCBI Taxonomy" id="123899"/>
    <lineage>
        <taxon>Bacteria</taxon>
        <taxon>Pseudomonadati</taxon>
        <taxon>Pseudomonadota</taxon>
        <taxon>Betaproteobacteria</taxon>
        <taxon>Burkholderiales</taxon>
        <taxon>Alcaligenaceae</taxon>
        <taxon>Bordetella</taxon>
    </lineage>
</organism>
<dbReference type="EMBL" id="LT546645">
    <property type="protein sequence ID" value="SAI71823.1"/>
    <property type="molecule type" value="Genomic_DNA"/>
</dbReference>
<keyword evidence="6 8" id="KW-1133">Transmembrane helix</keyword>
<keyword evidence="8" id="KW-0997">Cell inner membrane</keyword>
<keyword evidence="7 8" id="KW-0472">Membrane</keyword>
<feature type="transmembrane region" description="Helical" evidence="8">
    <location>
        <begin position="177"/>
        <end position="197"/>
    </location>
</feature>
<feature type="transmembrane region" description="Helical" evidence="8">
    <location>
        <begin position="59"/>
        <end position="77"/>
    </location>
</feature>
<protein>
    <recommendedName>
        <fullName evidence="8">L-lactate permease</fullName>
    </recommendedName>
</protein>
<keyword evidence="3 8" id="KW-0813">Transport</keyword>
<reference evidence="9 10" key="1">
    <citation type="submission" date="2016-04" db="EMBL/GenBank/DDBJ databases">
        <authorList>
            <consortium name="Pathogen Informatics"/>
        </authorList>
    </citation>
    <scope>NUCLEOTIDE SEQUENCE [LARGE SCALE GENOMIC DNA]</scope>
    <source>
        <strain evidence="9 10">H044680328</strain>
    </source>
</reference>
<keyword evidence="4" id="KW-1003">Cell membrane</keyword>
<evidence type="ECO:0000313" key="10">
    <source>
        <dbReference type="Proteomes" id="UP000076825"/>
    </source>
</evidence>
<dbReference type="InterPro" id="IPR003804">
    <property type="entry name" value="Lactate_perm"/>
</dbReference>
<dbReference type="OrthoDB" id="8893343at2"/>
<evidence type="ECO:0000313" key="9">
    <source>
        <dbReference type="EMBL" id="SAI71823.1"/>
    </source>
</evidence>
<dbReference type="PATRIC" id="fig|123899.6.peg.2916"/>
<feature type="transmembrane region" description="Helical" evidence="8">
    <location>
        <begin position="348"/>
        <end position="371"/>
    </location>
</feature>
<evidence type="ECO:0000256" key="2">
    <source>
        <dbReference type="ARBA" id="ARBA00010100"/>
    </source>
</evidence>
<evidence type="ECO:0000256" key="7">
    <source>
        <dbReference type="ARBA" id="ARBA00023136"/>
    </source>
</evidence>
<feature type="transmembrane region" description="Helical" evidence="8">
    <location>
        <begin position="465"/>
        <end position="484"/>
    </location>
</feature>
<accession>A0A157PZP5</accession>
<dbReference type="GO" id="GO:0005886">
    <property type="term" value="C:plasma membrane"/>
    <property type="evidence" value="ECO:0007669"/>
    <property type="project" value="UniProtKB-SubCell"/>
</dbReference>
<keyword evidence="5 8" id="KW-0812">Transmembrane</keyword>
<evidence type="ECO:0000256" key="5">
    <source>
        <dbReference type="ARBA" id="ARBA00022692"/>
    </source>
</evidence>
<comment type="caution">
    <text evidence="8">Lacks conserved residue(s) required for the propagation of feature annotation.</text>
</comment>
<dbReference type="RefSeq" id="WP_063492134.1">
    <property type="nucleotide sequence ID" value="NZ_CP016340.1"/>
</dbReference>
<comment type="subcellular location">
    <subcellularLocation>
        <location evidence="8">Cell inner membrane</location>
        <topology evidence="8">Multi-pass membrane protein</topology>
    </subcellularLocation>
    <subcellularLocation>
        <location evidence="1">Cell membrane</location>
        <topology evidence="1">Multi-pass membrane protein</topology>
    </subcellularLocation>
</comment>
<dbReference type="PANTHER" id="PTHR30003:SF0">
    <property type="entry name" value="GLYCOLATE PERMEASE GLCA-RELATED"/>
    <property type="match status" value="1"/>
</dbReference>
<comment type="function">
    <text evidence="8">Uptake of L-lactate across the membrane. Can also transport D-lactate and glycolate.</text>
</comment>
<name>A0A157PZP5_9BORD</name>
<dbReference type="Proteomes" id="UP000076825">
    <property type="component" value="Chromosome 1"/>
</dbReference>
<dbReference type="Pfam" id="PF02652">
    <property type="entry name" value="Lactate_perm"/>
    <property type="match status" value="1"/>
</dbReference>
<sequence>MMFFWWALPALLVLLAIASGRANTTQAALLGLLAALPVAWLTGPSAVGAPVLGEALWRGVWIGAVIAPYILGGLLFWQVAARAPQVAATPAGPGTEDPLARRRLAFFACFLVGPFAESATGFGVGMLGTVVLLRPLGLAPRHLMVFALLSQSLIPWGAMSSGTILAAAYARLPPAVLGLYTLLPAVLLMGVWLWLFWATARAAGLPGTVGQRLEEAGWVAAGLGLLGLSTHFLGPETALLAAYGPLIVLRYLRDQRPDWRQARAAAARAAPYAALIGGLAVSRLAPGAREALGSLGRVAPFADLPAWSPLYHAGSWLVVGALLTALLRRQTAWLGQECRHAWRTGQHAVLAVFLFAMMAEVLTVSGISGAFAQSTLQAFGEKAILLAPPVSGLFGVLTNSGNPANSLFLPSHVTLALEAGLSVPLVAALQHASGTSLGLFSPVRMSIAAGLAGGRGQERQVYRGLLPYAAMALLVLLVFALFVISPGAASAVSAVTSRGI</sequence>
<proteinExistence type="inferred from homology"/>
<dbReference type="GO" id="GO:0015295">
    <property type="term" value="F:solute:proton symporter activity"/>
    <property type="evidence" value="ECO:0007669"/>
    <property type="project" value="TreeGrafter"/>
</dbReference>
<feature type="transmembrane region" description="Helical" evidence="8">
    <location>
        <begin position="153"/>
        <end position="170"/>
    </location>
</feature>
<comment type="similarity">
    <text evidence="2 8">Belongs to the lactate permease family.</text>
</comment>
<feature type="transmembrane region" description="Helical" evidence="8">
    <location>
        <begin position="217"/>
        <end position="248"/>
    </location>
</feature>
<dbReference type="GO" id="GO:0015129">
    <property type="term" value="F:lactate transmembrane transporter activity"/>
    <property type="evidence" value="ECO:0007669"/>
    <property type="project" value="UniProtKB-UniRule"/>
</dbReference>
<evidence type="ECO:0000256" key="3">
    <source>
        <dbReference type="ARBA" id="ARBA00022448"/>
    </source>
</evidence>
<feature type="transmembrane region" description="Helical" evidence="8">
    <location>
        <begin position="306"/>
        <end position="327"/>
    </location>
</feature>
<dbReference type="eggNOG" id="COG1620">
    <property type="taxonomic scope" value="Bacteria"/>
</dbReference>
<evidence type="ECO:0000256" key="6">
    <source>
        <dbReference type="ARBA" id="ARBA00022989"/>
    </source>
</evidence>
<feature type="transmembrane region" description="Helical" evidence="8">
    <location>
        <begin position="104"/>
        <end position="133"/>
    </location>
</feature>
<evidence type="ECO:0000256" key="8">
    <source>
        <dbReference type="RuleBase" id="RU365092"/>
    </source>
</evidence>
<evidence type="ECO:0000256" key="1">
    <source>
        <dbReference type="ARBA" id="ARBA00004651"/>
    </source>
</evidence>
<gene>
    <name evidence="9" type="ORF">SAMEA3906487_02926</name>
</gene>
<feature type="transmembrane region" description="Helical" evidence="8">
    <location>
        <begin position="269"/>
        <end position="286"/>
    </location>
</feature>
<dbReference type="PANTHER" id="PTHR30003">
    <property type="entry name" value="L-LACTATE PERMEASE"/>
    <property type="match status" value="1"/>
</dbReference>
<keyword evidence="10" id="KW-1185">Reference proteome</keyword>
<dbReference type="AlphaFoldDB" id="A0A157PZP5"/>
<evidence type="ECO:0000256" key="4">
    <source>
        <dbReference type="ARBA" id="ARBA00022475"/>
    </source>
</evidence>
<dbReference type="KEGG" id="btrm:SAMEA390648702926"/>
<dbReference type="STRING" id="123899.SAMEA3906487_02926"/>